<keyword evidence="5" id="KW-0812">Transmembrane</keyword>
<evidence type="ECO:0000256" key="2">
    <source>
        <dbReference type="ARBA" id="ARBA00008670"/>
    </source>
</evidence>
<dbReference type="SMART" id="SM00207">
    <property type="entry name" value="TNF"/>
    <property type="match status" value="1"/>
</dbReference>
<dbReference type="Proteomes" id="UP000314982">
    <property type="component" value="Unassembled WGS sequence"/>
</dbReference>
<reference evidence="7" key="2">
    <citation type="submission" date="2025-08" db="UniProtKB">
        <authorList>
            <consortium name="Ensembl"/>
        </authorList>
    </citation>
    <scope>IDENTIFICATION</scope>
</reference>
<dbReference type="PANTHER" id="PTHR11471:SF33">
    <property type="entry name" value="TUMOR NECROSIS FACTOR LIGAND SUPERFAMILY MEMBER 6"/>
    <property type="match status" value="1"/>
</dbReference>
<dbReference type="GO" id="GO:0006955">
    <property type="term" value="P:immune response"/>
    <property type="evidence" value="ECO:0007669"/>
    <property type="project" value="InterPro"/>
</dbReference>
<dbReference type="GO" id="GO:0008625">
    <property type="term" value="P:extrinsic apoptotic signaling pathway via death domain receptors"/>
    <property type="evidence" value="ECO:0007669"/>
    <property type="project" value="TreeGrafter"/>
</dbReference>
<feature type="transmembrane region" description="Helical" evidence="5">
    <location>
        <begin position="123"/>
        <end position="148"/>
    </location>
</feature>
<feature type="domain" description="THD" evidence="6">
    <location>
        <begin position="194"/>
        <end position="337"/>
    </location>
</feature>
<dbReference type="Gene3D" id="2.60.120.40">
    <property type="match status" value="1"/>
</dbReference>
<name>A0A4W5NRD2_9TELE</name>
<dbReference type="AlphaFoldDB" id="A0A4W5NRD2"/>
<dbReference type="CDD" id="cd00184">
    <property type="entry name" value="TNF"/>
    <property type="match status" value="1"/>
</dbReference>
<protein>
    <submittedName>
        <fullName evidence="7">Fas ligand (TNF superfamily, member 6)</fullName>
    </submittedName>
</protein>
<evidence type="ECO:0000256" key="5">
    <source>
        <dbReference type="SAM" id="Phobius"/>
    </source>
</evidence>
<dbReference type="InterPro" id="IPR008983">
    <property type="entry name" value="Tumour_necrosis_fac-like_dom"/>
</dbReference>
<proteinExistence type="inferred from homology"/>
<dbReference type="SUPFAM" id="SSF49842">
    <property type="entry name" value="TNF-like"/>
    <property type="match status" value="1"/>
</dbReference>
<reference evidence="7" key="3">
    <citation type="submission" date="2025-09" db="UniProtKB">
        <authorList>
            <consortium name="Ensembl"/>
        </authorList>
    </citation>
    <scope>IDENTIFICATION</scope>
</reference>
<evidence type="ECO:0000256" key="3">
    <source>
        <dbReference type="ARBA" id="ARBA00022514"/>
    </source>
</evidence>
<dbReference type="GO" id="GO:0016020">
    <property type="term" value="C:membrane"/>
    <property type="evidence" value="ECO:0007669"/>
    <property type="project" value="UniProtKB-SubCell"/>
</dbReference>
<dbReference type="STRING" id="62062.ENSHHUP00000054736"/>
<reference evidence="8" key="1">
    <citation type="submission" date="2018-06" db="EMBL/GenBank/DDBJ databases">
        <title>Genome assembly of Danube salmon.</title>
        <authorList>
            <person name="Macqueen D.J."/>
            <person name="Gundappa M.K."/>
        </authorList>
    </citation>
    <scope>NUCLEOTIDE SEQUENCE [LARGE SCALE GENOMIC DNA]</scope>
</reference>
<keyword evidence="5" id="KW-1133">Transmembrane helix</keyword>
<evidence type="ECO:0000256" key="1">
    <source>
        <dbReference type="ARBA" id="ARBA00004370"/>
    </source>
</evidence>
<keyword evidence="4 5" id="KW-0472">Membrane</keyword>
<evidence type="ECO:0000313" key="8">
    <source>
        <dbReference type="Proteomes" id="UP000314982"/>
    </source>
</evidence>
<keyword evidence="3" id="KW-0202">Cytokine</keyword>
<accession>A0A4W5NRD2</accession>
<dbReference type="GO" id="GO:0005615">
    <property type="term" value="C:extracellular space"/>
    <property type="evidence" value="ECO:0007669"/>
    <property type="project" value="UniProtKB-KW"/>
</dbReference>
<dbReference type="PROSITE" id="PS50049">
    <property type="entry name" value="THD_2"/>
    <property type="match status" value="1"/>
</dbReference>
<dbReference type="GO" id="GO:0005164">
    <property type="term" value="F:tumor necrosis factor receptor binding"/>
    <property type="evidence" value="ECO:0007669"/>
    <property type="project" value="InterPro"/>
</dbReference>
<dbReference type="InterPro" id="IPR006052">
    <property type="entry name" value="TNF_dom"/>
</dbReference>
<dbReference type="Ensembl" id="ENSHHUT00000056630.1">
    <property type="protein sequence ID" value="ENSHHUP00000054736.1"/>
    <property type="gene ID" value="ENSHHUG00000032806.1"/>
</dbReference>
<comment type="similarity">
    <text evidence="2">Belongs to the tumor necrosis factor family.</text>
</comment>
<sequence>MSLSEESNRDGRGSKTPHLLFYSGSIKVNELSRPDLGAIALVTKAAIPPLLSTKAFTVASMQIAVEAFHHHFKGYPYPQVFLVDSGRGPQPSIQPPGMLPCWSFPPAHERVMERGRGRGCRGFGSWSMAMALLFLLLLVFGALGLGAYQIMKLQTQLDGIQQEINIESDGRGLEKLVGDLPETDPNRGKTAGRPAAHVIGRIEKYVSQNTLRWEPKAGRAFIEGGVVYRDGGLQVNETGLYHIYSRVQFEANHCTPTDALVHSVFVRRLGNLKSLTLMEGHREGYCNLGSHGHVWTSGSYLGSTLKLEKQDWLYVNVSHPAMLSHSHHANFFGLHKI</sequence>
<dbReference type="PANTHER" id="PTHR11471">
    <property type="entry name" value="TUMOR NECROSIS FACTOR FAMILY MEMBER"/>
    <property type="match status" value="1"/>
</dbReference>
<comment type="subcellular location">
    <subcellularLocation>
        <location evidence="1">Membrane</location>
    </subcellularLocation>
</comment>
<dbReference type="GO" id="GO:0043123">
    <property type="term" value="P:positive regulation of canonical NF-kappaB signal transduction"/>
    <property type="evidence" value="ECO:0007669"/>
    <property type="project" value="TreeGrafter"/>
</dbReference>
<evidence type="ECO:0000313" key="7">
    <source>
        <dbReference type="Ensembl" id="ENSHHUP00000054736.1"/>
    </source>
</evidence>
<dbReference type="Pfam" id="PF00229">
    <property type="entry name" value="TNF"/>
    <property type="match status" value="1"/>
</dbReference>
<dbReference type="PRINTS" id="PR01237">
    <property type="entry name" value="TNFC"/>
</dbReference>
<dbReference type="InterPro" id="IPR002961">
    <property type="entry name" value="TNF_C"/>
</dbReference>
<evidence type="ECO:0000259" key="6">
    <source>
        <dbReference type="PROSITE" id="PS50049"/>
    </source>
</evidence>
<keyword evidence="8" id="KW-1185">Reference proteome</keyword>
<dbReference type="GO" id="GO:0005125">
    <property type="term" value="F:cytokine activity"/>
    <property type="evidence" value="ECO:0007669"/>
    <property type="project" value="UniProtKB-KW"/>
</dbReference>
<dbReference type="GeneTree" id="ENSGT01060000248544"/>
<organism evidence="7 8">
    <name type="scientific">Hucho hucho</name>
    <name type="common">huchen</name>
    <dbReference type="NCBI Taxonomy" id="62062"/>
    <lineage>
        <taxon>Eukaryota</taxon>
        <taxon>Metazoa</taxon>
        <taxon>Chordata</taxon>
        <taxon>Craniata</taxon>
        <taxon>Vertebrata</taxon>
        <taxon>Euteleostomi</taxon>
        <taxon>Actinopterygii</taxon>
        <taxon>Neopterygii</taxon>
        <taxon>Teleostei</taxon>
        <taxon>Protacanthopterygii</taxon>
        <taxon>Salmoniformes</taxon>
        <taxon>Salmonidae</taxon>
        <taxon>Salmoninae</taxon>
        <taxon>Hucho</taxon>
    </lineage>
</organism>
<evidence type="ECO:0000256" key="4">
    <source>
        <dbReference type="ARBA" id="ARBA00023136"/>
    </source>
</evidence>